<evidence type="ECO:0000313" key="2">
    <source>
        <dbReference type="Proteomes" id="UP001152799"/>
    </source>
</evidence>
<keyword evidence="2" id="KW-1185">Reference proteome</keyword>
<dbReference type="Proteomes" id="UP001152799">
    <property type="component" value="Chromosome 3"/>
</dbReference>
<name>A0A9N9QN84_9CUCU</name>
<evidence type="ECO:0000313" key="1">
    <source>
        <dbReference type="EMBL" id="CAG9766385.1"/>
    </source>
</evidence>
<protein>
    <submittedName>
        <fullName evidence="1">Uncharacterized protein</fullName>
    </submittedName>
</protein>
<proteinExistence type="predicted"/>
<accession>A0A9N9QN84</accession>
<dbReference type="AlphaFoldDB" id="A0A9N9QN84"/>
<sequence>MLTTIQVLSGEKESYIEKVKHAKVNLLHAKEELKTAKSRYDYLEMMRHQKSSTGAGPTTEDLAKCCEPTATDEPFALANDNSVLKDCITLDKEIESASHQASASYCVPRKCIAVIPAQD</sequence>
<gene>
    <name evidence="1" type="ORF">CEUTPL_LOCUS6970</name>
</gene>
<reference evidence="1" key="1">
    <citation type="submission" date="2022-01" db="EMBL/GenBank/DDBJ databases">
        <authorList>
            <person name="King R."/>
        </authorList>
    </citation>
    <scope>NUCLEOTIDE SEQUENCE</scope>
</reference>
<dbReference type="EMBL" id="OU892279">
    <property type="protein sequence ID" value="CAG9766385.1"/>
    <property type="molecule type" value="Genomic_DNA"/>
</dbReference>
<organism evidence="1 2">
    <name type="scientific">Ceutorhynchus assimilis</name>
    <name type="common">cabbage seed weevil</name>
    <dbReference type="NCBI Taxonomy" id="467358"/>
    <lineage>
        <taxon>Eukaryota</taxon>
        <taxon>Metazoa</taxon>
        <taxon>Ecdysozoa</taxon>
        <taxon>Arthropoda</taxon>
        <taxon>Hexapoda</taxon>
        <taxon>Insecta</taxon>
        <taxon>Pterygota</taxon>
        <taxon>Neoptera</taxon>
        <taxon>Endopterygota</taxon>
        <taxon>Coleoptera</taxon>
        <taxon>Polyphaga</taxon>
        <taxon>Cucujiformia</taxon>
        <taxon>Curculionidae</taxon>
        <taxon>Ceutorhynchinae</taxon>
        <taxon>Ceutorhynchus</taxon>
    </lineage>
</organism>